<dbReference type="AlphaFoldDB" id="A0A846Y985"/>
<evidence type="ECO:0000256" key="1">
    <source>
        <dbReference type="SAM" id="MobiDB-lite"/>
    </source>
</evidence>
<evidence type="ECO:0000313" key="3">
    <source>
        <dbReference type="Proteomes" id="UP000565711"/>
    </source>
</evidence>
<keyword evidence="3" id="KW-1185">Reference proteome</keyword>
<evidence type="ECO:0000313" key="2">
    <source>
        <dbReference type="EMBL" id="NKY54291.1"/>
    </source>
</evidence>
<feature type="compositionally biased region" description="Basic and acidic residues" evidence="1">
    <location>
        <begin position="399"/>
        <end position="420"/>
    </location>
</feature>
<comment type="caution">
    <text evidence="2">The sequence shown here is derived from an EMBL/GenBank/DDBJ whole genome shotgun (WGS) entry which is preliminary data.</text>
</comment>
<organism evidence="2 3">
    <name type="scientific">Nocardia vermiculata</name>
    <dbReference type="NCBI Taxonomy" id="257274"/>
    <lineage>
        <taxon>Bacteria</taxon>
        <taxon>Bacillati</taxon>
        <taxon>Actinomycetota</taxon>
        <taxon>Actinomycetes</taxon>
        <taxon>Mycobacteriales</taxon>
        <taxon>Nocardiaceae</taxon>
        <taxon>Nocardia</taxon>
    </lineage>
</organism>
<feature type="compositionally biased region" description="Polar residues" evidence="1">
    <location>
        <begin position="389"/>
        <end position="398"/>
    </location>
</feature>
<dbReference type="EMBL" id="JAAXOP010000027">
    <property type="protein sequence ID" value="NKY54291.1"/>
    <property type="molecule type" value="Genomic_DNA"/>
</dbReference>
<accession>A0A846Y985</accession>
<proteinExistence type="predicted"/>
<gene>
    <name evidence="2" type="ORF">HGA08_29315</name>
</gene>
<protein>
    <submittedName>
        <fullName evidence="2">DUF1214 domain-containing protein</fullName>
    </submittedName>
</protein>
<feature type="region of interest" description="Disordered" evidence="1">
    <location>
        <begin position="389"/>
        <end position="420"/>
    </location>
</feature>
<reference evidence="2 3" key="1">
    <citation type="submission" date="2020-04" db="EMBL/GenBank/DDBJ databases">
        <title>MicrobeNet Type strains.</title>
        <authorList>
            <person name="Nicholson A.C."/>
        </authorList>
    </citation>
    <scope>NUCLEOTIDE SEQUENCE [LARGE SCALE GENOMIC DNA]</scope>
    <source>
        <strain evidence="2 3">JCM 12354</strain>
    </source>
</reference>
<dbReference type="Proteomes" id="UP000565711">
    <property type="component" value="Unassembled WGS sequence"/>
</dbReference>
<name>A0A846Y985_9NOCA</name>
<sequence length="420" mass="45533">MATGAQLELEEQVRKILATDVMRSQIDQVAQLYRADPQAAHPAGAATVDSSAKAIGAAAAQYAVTGDPDRPAFMWTVAPSHRFADKPMPASGYGIENPDNVYRQSAISGDSAYEIRGRLGKGGPLELHLEFRDAIPGTTSFTAEGGGIVGSISSENLQTTDDGDFVITVDSRPADGRPNHIRIPPGKTSRALARDLIDDWSSQGPAPLEIRRISGPPAAPQRDTDTLAARSAEILSQIAPFWVKYFNTYYYSQEPNTIRAVRERPGGRGVSTGGWFRLRDDQALTFTVDPLGARSLGVQLSDPWGAAYEYRRRTSSLNTSQATPNPDGTYTFVISEKDPGIDNWLDPDGHGSGMIALRWQSFPAERSKPLDRALRDVAVVDVADLASTRDSGAATVSPSERDTQRSQRQAAFDRRMTATR</sequence>
<dbReference type="RefSeq" id="WP_067879959.1">
    <property type="nucleotide sequence ID" value="NZ_JAAXOP010000027.1"/>
</dbReference>